<dbReference type="AlphaFoldDB" id="A0A6A6I7J3"/>
<dbReference type="Proteomes" id="UP000800094">
    <property type="component" value="Unassembled WGS sequence"/>
</dbReference>
<evidence type="ECO:0000313" key="3">
    <source>
        <dbReference type="Proteomes" id="UP000800094"/>
    </source>
</evidence>
<gene>
    <name evidence="2" type="ORF">BU26DRAFT_567829</name>
</gene>
<organism evidence="2 3">
    <name type="scientific">Trematosphaeria pertusa</name>
    <dbReference type="NCBI Taxonomy" id="390896"/>
    <lineage>
        <taxon>Eukaryota</taxon>
        <taxon>Fungi</taxon>
        <taxon>Dikarya</taxon>
        <taxon>Ascomycota</taxon>
        <taxon>Pezizomycotina</taxon>
        <taxon>Dothideomycetes</taxon>
        <taxon>Pleosporomycetidae</taxon>
        <taxon>Pleosporales</taxon>
        <taxon>Massarineae</taxon>
        <taxon>Trematosphaeriaceae</taxon>
        <taxon>Trematosphaeria</taxon>
    </lineage>
</organism>
<sequence length="170" mass="18592">MEVGSGKNAATIEYVELKRQVKDKHLLLVPPFDKAQFEDGLKAIVKYCFLLATASNLHQFTNHCIPWNVTFEEHMRGICERLGTADSQEGSSVPESEDGAGSERSEEDIQQTQLNSSVGSAAQGLALPELLFVVTNARLTLNSAFAAQEANRTGVLNPDVLLEDFLRAVD</sequence>
<dbReference type="GeneID" id="54587032"/>
<evidence type="ECO:0000313" key="2">
    <source>
        <dbReference type="EMBL" id="KAF2246341.1"/>
    </source>
</evidence>
<feature type="region of interest" description="Disordered" evidence="1">
    <location>
        <begin position="83"/>
        <end position="114"/>
    </location>
</feature>
<dbReference type="EMBL" id="ML987199">
    <property type="protein sequence ID" value="KAF2246341.1"/>
    <property type="molecule type" value="Genomic_DNA"/>
</dbReference>
<keyword evidence="3" id="KW-1185">Reference proteome</keyword>
<dbReference type="RefSeq" id="XP_033681345.1">
    <property type="nucleotide sequence ID" value="XM_033833702.1"/>
</dbReference>
<feature type="compositionally biased region" description="Acidic residues" evidence="1">
    <location>
        <begin position="95"/>
        <end position="109"/>
    </location>
</feature>
<name>A0A6A6I7J3_9PLEO</name>
<accession>A0A6A6I7J3</accession>
<reference evidence="2" key="1">
    <citation type="journal article" date="2020" name="Stud. Mycol.">
        <title>101 Dothideomycetes genomes: a test case for predicting lifestyles and emergence of pathogens.</title>
        <authorList>
            <person name="Haridas S."/>
            <person name="Albert R."/>
            <person name="Binder M."/>
            <person name="Bloem J."/>
            <person name="Labutti K."/>
            <person name="Salamov A."/>
            <person name="Andreopoulos B."/>
            <person name="Baker S."/>
            <person name="Barry K."/>
            <person name="Bills G."/>
            <person name="Bluhm B."/>
            <person name="Cannon C."/>
            <person name="Castanera R."/>
            <person name="Culley D."/>
            <person name="Daum C."/>
            <person name="Ezra D."/>
            <person name="Gonzalez J."/>
            <person name="Henrissat B."/>
            <person name="Kuo A."/>
            <person name="Liang C."/>
            <person name="Lipzen A."/>
            <person name="Lutzoni F."/>
            <person name="Magnuson J."/>
            <person name="Mondo S."/>
            <person name="Nolan M."/>
            <person name="Ohm R."/>
            <person name="Pangilinan J."/>
            <person name="Park H.-J."/>
            <person name="Ramirez L."/>
            <person name="Alfaro M."/>
            <person name="Sun H."/>
            <person name="Tritt A."/>
            <person name="Yoshinaga Y."/>
            <person name="Zwiers L.-H."/>
            <person name="Turgeon B."/>
            <person name="Goodwin S."/>
            <person name="Spatafora J."/>
            <person name="Crous P."/>
            <person name="Grigoriev I."/>
        </authorList>
    </citation>
    <scope>NUCLEOTIDE SEQUENCE</scope>
    <source>
        <strain evidence="2">CBS 122368</strain>
    </source>
</reference>
<dbReference type="OrthoDB" id="3688256at2759"/>
<feature type="compositionally biased region" description="Polar residues" evidence="1">
    <location>
        <begin position="85"/>
        <end position="94"/>
    </location>
</feature>
<evidence type="ECO:0000256" key="1">
    <source>
        <dbReference type="SAM" id="MobiDB-lite"/>
    </source>
</evidence>
<proteinExistence type="predicted"/>
<protein>
    <submittedName>
        <fullName evidence="2">Uncharacterized protein</fullName>
    </submittedName>
</protein>